<comment type="subcellular location">
    <subcellularLocation>
        <location evidence="5">Nucleus</location>
    </subcellularLocation>
</comment>
<dbReference type="InterPro" id="IPR036390">
    <property type="entry name" value="WH_DNA-bd_sf"/>
</dbReference>
<evidence type="ECO:0000313" key="9">
    <source>
        <dbReference type="Proteomes" id="UP001054837"/>
    </source>
</evidence>
<accession>A0AAV4U7Z9</accession>
<evidence type="ECO:0000259" key="7">
    <source>
        <dbReference type="SMART" id="SM01372"/>
    </source>
</evidence>
<dbReference type="PANTHER" id="PTHR12081:SF18">
    <property type="entry name" value="TRANSCRIPTION FACTOR E2F2-RELATED"/>
    <property type="match status" value="1"/>
</dbReference>
<evidence type="ECO:0000313" key="8">
    <source>
        <dbReference type="EMBL" id="GIY53894.1"/>
    </source>
</evidence>
<sequence length="418" mass="47407">MSRLITVSKAITYESPNFKTPNFKEVAPAACTYDPVKDVPAHQPILMDEYGQTPDHYYLAKKPPPSFYQVKRKLDLQSYVSPVNNNSKTAQNKPKKKNDGNCEKIKGKLDKPRYDTSLGQLTKKFLKLLSDASDGIVNLNTACTVLSVPKRRLYDITNVLEGAGLIRKSKRNNIQWMGRLSSPCGNIAKYQLEKEIDILEAKENKLDELIYYMKSQMKSVLEKDSKYHYVTSEDLKSIADFSEKTLIGINTSPLVQITESNEKTFVLTSKNTEIEAYLLLEDFSFTNILHPNAVLQKNSYQVKLENKVLEETKVKLELPDENSCLNENDIPEMSSEDLYNQMCSGAVWNEGDTVIKNAFIAEEDDIAPIGKHFLLQTEDQDLDLPLFSFLESTMENYSFSLDDGEGLTDLFDCNFSCP</sequence>
<keyword evidence="2 5" id="KW-0805">Transcription regulation</keyword>
<dbReference type="AlphaFoldDB" id="A0AAV4U7Z9"/>
<evidence type="ECO:0000256" key="4">
    <source>
        <dbReference type="ARBA" id="ARBA00023163"/>
    </source>
</evidence>
<feature type="domain" description="E2F/DP family winged-helix DNA-binding" evidence="7">
    <location>
        <begin position="113"/>
        <end position="178"/>
    </location>
</feature>
<dbReference type="InterPro" id="IPR015633">
    <property type="entry name" value="E2F"/>
</dbReference>
<evidence type="ECO:0000256" key="6">
    <source>
        <dbReference type="SAM" id="MobiDB-lite"/>
    </source>
</evidence>
<keyword evidence="5" id="KW-0539">Nucleus</keyword>
<name>A0AAV4U7Z9_9ARAC</name>
<reference evidence="8 9" key="1">
    <citation type="submission" date="2021-06" db="EMBL/GenBank/DDBJ databases">
        <title>Caerostris darwini draft genome.</title>
        <authorList>
            <person name="Kono N."/>
            <person name="Arakawa K."/>
        </authorList>
    </citation>
    <scope>NUCLEOTIDE SEQUENCE [LARGE SCALE GENOMIC DNA]</scope>
</reference>
<dbReference type="Gene3D" id="1.10.10.10">
    <property type="entry name" value="Winged helix-like DNA-binding domain superfamily/Winged helix DNA-binding domain"/>
    <property type="match status" value="1"/>
</dbReference>
<dbReference type="InterPro" id="IPR032198">
    <property type="entry name" value="E2F_CC-MB"/>
</dbReference>
<feature type="compositionally biased region" description="Polar residues" evidence="6">
    <location>
        <begin position="81"/>
        <end position="92"/>
    </location>
</feature>
<proteinExistence type="inferred from homology"/>
<feature type="region of interest" description="Disordered" evidence="6">
    <location>
        <begin position="81"/>
        <end position="108"/>
    </location>
</feature>
<evidence type="ECO:0000256" key="1">
    <source>
        <dbReference type="ARBA" id="ARBA00010940"/>
    </source>
</evidence>
<keyword evidence="4 5" id="KW-0804">Transcription</keyword>
<dbReference type="Pfam" id="PF16421">
    <property type="entry name" value="E2F_CC-MB"/>
    <property type="match status" value="1"/>
</dbReference>
<dbReference type="GO" id="GO:0090575">
    <property type="term" value="C:RNA polymerase II transcription regulator complex"/>
    <property type="evidence" value="ECO:0007669"/>
    <property type="project" value="TreeGrafter"/>
</dbReference>
<keyword evidence="9" id="KW-1185">Reference proteome</keyword>
<protein>
    <submittedName>
        <fullName evidence="8">Transcription factor E2F2</fullName>
    </submittedName>
</protein>
<comment type="caution">
    <text evidence="8">The sequence shown here is derived from an EMBL/GenBank/DDBJ whole genome shotgun (WGS) entry which is preliminary data.</text>
</comment>
<dbReference type="PANTHER" id="PTHR12081">
    <property type="entry name" value="TRANSCRIPTION FACTOR E2F"/>
    <property type="match status" value="1"/>
</dbReference>
<dbReference type="InterPro" id="IPR037241">
    <property type="entry name" value="E2F-DP_heterodim"/>
</dbReference>
<dbReference type="GO" id="GO:0046983">
    <property type="term" value="F:protein dimerization activity"/>
    <property type="evidence" value="ECO:0007669"/>
    <property type="project" value="InterPro"/>
</dbReference>
<evidence type="ECO:0000256" key="5">
    <source>
        <dbReference type="RuleBase" id="RU003796"/>
    </source>
</evidence>
<evidence type="ECO:0000256" key="3">
    <source>
        <dbReference type="ARBA" id="ARBA00023125"/>
    </source>
</evidence>
<dbReference type="FunFam" id="1.10.10.10:FF:000008">
    <property type="entry name" value="E2F transcription factor 1"/>
    <property type="match status" value="1"/>
</dbReference>
<dbReference type="GO" id="GO:0000978">
    <property type="term" value="F:RNA polymerase II cis-regulatory region sequence-specific DNA binding"/>
    <property type="evidence" value="ECO:0007669"/>
    <property type="project" value="InterPro"/>
</dbReference>
<keyword evidence="3 5" id="KW-0238">DNA-binding</keyword>
<dbReference type="Pfam" id="PF02319">
    <property type="entry name" value="WHD_E2F_TDP"/>
    <property type="match status" value="1"/>
</dbReference>
<feature type="compositionally biased region" description="Basic and acidic residues" evidence="6">
    <location>
        <begin position="97"/>
        <end position="108"/>
    </location>
</feature>
<dbReference type="Gene3D" id="6.10.250.540">
    <property type="match status" value="1"/>
</dbReference>
<dbReference type="InterPro" id="IPR036388">
    <property type="entry name" value="WH-like_DNA-bd_sf"/>
</dbReference>
<dbReference type="GO" id="GO:0000981">
    <property type="term" value="F:DNA-binding transcription factor activity, RNA polymerase II-specific"/>
    <property type="evidence" value="ECO:0007669"/>
    <property type="project" value="TreeGrafter"/>
</dbReference>
<dbReference type="EMBL" id="BPLQ01010834">
    <property type="protein sequence ID" value="GIY53894.1"/>
    <property type="molecule type" value="Genomic_DNA"/>
</dbReference>
<dbReference type="SUPFAM" id="SSF144074">
    <property type="entry name" value="E2F-DP heterodimerization region"/>
    <property type="match status" value="1"/>
</dbReference>
<comment type="similarity">
    <text evidence="1 5">Belongs to the E2F/DP family.</text>
</comment>
<organism evidence="8 9">
    <name type="scientific">Caerostris darwini</name>
    <dbReference type="NCBI Taxonomy" id="1538125"/>
    <lineage>
        <taxon>Eukaryota</taxon>
        <taxon>Metazoa</taxon>
        <taxon>Ecdysozoa</taxon>
        <taxon>Arthropoda</taxon>
        <taxon>Chelicerata</taxon>
        <taxon>Arachnida</taxon>
        <taxon>Araneae</taxon>
        <taxon>Araneomorphae</taxon>
        <taxon>Entelegynae</taxon>
        <taxon>Araneoidea</taxon>
        <taxon>Araneidae</taxon>
        <taxon>Caerostris</taxon>
    </lineage>
</organism>
<gene>
    <name evidence="8" type="primary">E2f2</name>
    <name evidence="8" type="ORF">CDAR_87101</name>
</gene>
<dbReference type="SMART" id="SM01372">
    <property type="entry name" value="E2F_TDP"/>
    <property type="match status" value="1"/>
</dbReference>
<dbReference type="InterPro" id="IPR003316">
    <property type="entry name" value="E2F_WHTH_DNA-bd_dom"/>
</dbReference>
<dbReference type="SUPFAM" id="SSF46785">
    <property type="entry name" value="Winged helix' DNA-binding domain"/>
    <property type="match status" value="1"/>
</dbReference>
<dbReference type="Proteomes" id="UP001054837">
    <property type="component" value="Unassembled WGS sequence"/>
</dbReference>
<evidence type="ECO:0000256" key="2">
    <source>
        <dbReference type="ARBA" id="ARBA00023015"/>
    </source>
</evidence>